<name>A0A1E3P3N0_WICAA</name>
<dbReference type="GO" id="GO:0002130">
    <property type="term" value="P:wobble position ribose methylation"/>
    <property type="evidence" value="ECO:0007669"/>
    <property type="project" value="EnsemblFungi"/>
</dbReference>
<keyword evidence="2" id="KW-0819">tRNA processing</keyword>
<evidence type="ECO:0000313" key="6">
    <source>
        <dbReference type="EMBL" id="ODQ59487.1"/>
    </source>
</evidence>
<dbReference type="InterPro" id="IPR056843">
    <property type="entry name" value="THADA-like_TPR"/>
</dbReference>
<organism evidence="6 7">
    <name type="scientific">Wickerhamomyces anomalus (strain ATCC 58044 / CBS 1984 / NCYC 433 / NRRL Y-366-8)</name>
    <name type="common">Yeast</name>
    <name type="synonym">Hansenula anomala</name>
    <dbReference type="NCBI Taxonomy" id="683960"/>
    <lineage>
        <taxon>Eukaryota</taxon>
        <taxon>Fungi</taxon>
        <taxon>Dikarya</taxon>
        <taxon>Ascomycota</taxon>
        <taxon>Saccharomycotina</taxon>
        <taxon>Saccharomycetes</taxon>
        <taxon>Phaffomycetales</taxon>
        <taxon>Wickerhamomycetaceae</taxon>
        <taxon>Wickerhamomyces</taxon>
    </lineage>
</organism>
<feature type="domain" description="DUF2428" evidence="3">
    <location>
        <begin position="576"/>
        <end position="792"/>
    </location>
</feature>
<dbReference type="InterPro" id="IPR019442">
    <property type="entry name" value="THADA/TRM732_DUF2428"/>
</dbReference>
<feature type="domain" description="tRNA (32-2'-O)-methyltransferase regulator THADA-like TPR repeats region" evidence="4">
    <location>
        <begin position="226"/>
        <end position="479"/>
    </location>
</feature>
<evidence type="ECO:0000313" key="7">
    <source>
        <dbReference type="Proteomes" id="UP000094112"/>
    </source>
</evidence>
<dbReference type="Pfam" id="PF10350">
    <property type="entry name" value="DUF2428"/>
    <property type="match status" value="1"/>
</dbReference>
<dbReference type="InterPro" id="IPR016024">
    <property type="entry name" value="ARM-type_fold"/>
</dbReference>
<reference evidence="6 7" key="1">
    <citation type="journal article" date="2016" name="Proc. Natl. Acad. Sci. U.S.A.">
        <title>Comparative genomics of biotechnologically important yeasts.</title>
        <authorList>
            <person name="Riley R."/>
            <person name="Haridas S."/>
            <person name="Wolfe K.H."/>
            <person name="Lopes M.R."/>
            <person name="Hittinger C.T."/>
            <person name="Goeker M."/>
            <person name="Salamov A.A."/>
            <person name="Wisecaver J.H."/>
            <person name="Long T.M."/>
            <person name="Calvey C.H."/>
            <person name="Aerts A.L."/>
            <person name="Barry K.W."/>
            <person name="Choi C."/>
            <person name="Clum A."/>
            <person name="Coughlan A.Y."/>
            <person name="Deshpande S."/>
            <person name="Douglass A.P."/>
            <person name="Hanson S.J."/>
            <person name="Klenk H.-P."/>
            <person name="LaButti K.M."/>
            <person name="Lapidus A."/>
            <person name="Lindquist E.A."/>
            <person name="Lipzen A.M."/>
            <person name="Meier-Kolthoff J.P."/>
            <person name="Ohm R.A."/>
            <person name="Otillar R.P."/>
            <person name="Pangilinan J.L."/>
            <person name="Peng Y."/>
            <person name="Rokas A."/>
            <person name="Rosa C.A."/>
            <person name="Scheuner C."/>
            <person name="Sibirny A.A."/>
            <person name="Slot J.C."/>
            <person name="Stielow J.B."/>
            <person name="Sun H."/>
            <person name="Kurtzman C.P."/>
            <person name="Blackwell M."/>
            <person name="Grigoriev I.V."/>
            <person name="Jeffries T.W."/>
        </authorList>
    </citation>
    <scope>NUCLEOTIDE SEQUENCE [LARGE SCALE GENOMIC DNA]</scope>
    <source>
        <strain evidence="7">ATCC 58044 / CBS 1984 / NCYC 433 / NRRL Y-366-8</strain>
    </source>
</reference>
<dbReference type="STRING" id="683960.A0A1E3P3N0"/>
<evidence type="ECO:0000259" key="5">
    <source>
        <dbReference type="Pfam" id="PF25151"/>
    </source>
</evidence>
<dbReference type="RefSeq" id="XP_019038694.1">
    <property type="nucleotide sequence ID" value="XM_019182777.1"/>
</dbReference>
<keyword evidence="7" id="KW-1185">Reference proteome</keyword>
<dbReference type="Pfam" id="PF25151">
    <property type="entry name" value="TPR_Trm732_C"/>
    <property type="match status" value="1"/>
</dbReference>
<evidence type="ECO:0000256" key="2">
    <source>
        <dbReference type="ARBA" id="ARBA00022694"/>
    </source>
</evidence>
<dbReference type="PANTHER" id="PTHR14387:SF0">
    <property type="entry name" value="DUF2428 DOMAIN-CONTAINING PROTEIN"/>
    <property type="match status" value="1"/>
</dbReference>
<dbReference type="GeneID" id="30200023"/>
<dbReference type="Proteomes" id="UP000094112">
    <property type="component" value="Unassembled WGS sequence"/>
</dbReference>
<feature type="domain" description="tRNA (32-2'-O)-methyltransferase regulator THADA-like C-terminal TPR repeats region" evidence="5">
    <location>
        <begin position="794"/>
        <end position="927"/>
    </location>
</feature>
<sequence length="1327" mass="152647">MAGDMISLENPPCEGVQELTIDELTSLRRFFIAQKSVQVDHYDDFLIKTFPLLIRSLKSATGVGNYRITCTDTIAIWLLRASQLCSKCPKFEKTIGDMIFANDDSTFLFRYVVDYCNETGAPLSNSLRDVFTKLLTLLKRYNPQELFRSWADETLGISHGRRVQYYLVELLCKEIEQNDYFIIKDPSFVSDTIQLMSSNALANPIGKAVSAIYKKLYTDEDHAEEWVSLYWSPIKQGIKNPALRRGIEQYILPNLFKFSKTAFKVFVNDLQDDIDLFITCLNIGQTLAIEEDPFPNLVSLDVVNKLLVNDAYKIKIFQMLTYSPKGSRPISSEVFDIMRNNLDVYFTDCEVETRNEFHSLFKQFIFRIKDSAYALHRDATKLEKKSMLKEAQLKFEQVNIIKSFLKWLLSFIKEQIKPGAQYQRVSTGFKILQFLADTGLDSKISVKLDIYYPFNIEMFDESFIRLFFDNILSTYEDTRMNAVSLLVLSKITLDEKHKCILIEKGIHMLGDYTKSEAGAMILECLYLLQNDDLILKNLISNIPLNTDIKQAVYSPVHGYFEAMSLILKRMNKFSDCEQVIQIVEKNWETVREILSHDSPEGCDQYGVGSAQLVLSYAWRATKESTILLQRLLDFELTKSQLLRVGELALDQLSTVRHRGAFSAVYPTFIKVASICQKMVTDQSKKWLDFNISLIQTKTQLITRRSGGLPFLITAIVTVERDLLRYTFDRLLEIAREPVDEKAESEKMDIAQVHAFNCIKTLFIESQLATSVAPYIYEGLELALSTFSSKIWSVRNCSIMLFTALQNRLFGRKKMSARVFFSRFKGIREILIKILKSSIAEGNLETLFPVLTILSKLEANPGYDGLDEFKPLLRVCFATKYWKIREAAARAMPALITDPNQEAVSLLETCSIKNKNKMHGHLLAIKSLNVYSEELVKQLYLRFDEFFIHNKCYSTSMIYVQLLSAACKEFPNEEITERTRIWFSENNSQFEIDGSRHLLMKEVFKFISSNDVDLLNQGLRSPFFEVQLEAIDFCAKSKAQLPALSEIANDDDCWTYVRSKAIPLVEDYSTNKIFEFVEKQDVYGEDIKRSSLELLGSIAAKSHNCQIYESWYKLAVKNADDNEPYQIRLSALKSVLRFLNERKTSDVLWLLYNFLSDDDDEIRELASTHFGGNSVSWYDGDQFSQNFGKDELSAHVVLHQALKFNPSFSPTSGNDKVLFNVEKANFYRNKSELHTQLARMVQNSIEYLADHDTKLLKSHFSEMSDKLVKFMKEKGYDGILGWSTEEEVFEDIYGVISYLKALNMDTSNILLTAKQVQLHDYLIKLLSN</sequence>
<dbReference type="InterPro" id="IPR056842">
    <property type="entry name" value="THADA-like_TPR_C"/>
</dbReference>
<dbReference type="EMBL" id="KV454211">
    <property type="protein sequence ID" value="ODQ59487.1"/>
    <property type="molecule type" value="Genomic_DNA"/>
</dbReference>
<gene>
    <name evidence="6" type="ORF">WICANDRAFT_56243</name>
</gene>
<dbReference type="InterPro" id="IPR051954">
    <property type="entry name" value="tRNA_methyltransferase_THADA"/>
</dbReference>
<evidence type="ECO:0000259" key="4">
    <source>
        <dbReference type="Pfam" id="PF25150"/>
    </source>
</evidence>
<proteinExistence type="inferred from homology"/>
<accession>A0A1E3P3N0</accession>
<protein>
    <submittedName>
        <fullName evidence="6">Uncharacterized protein</fullName>
    </submittedName>
</protein>
<evidence type="ECO:0000256" key="1">
    <source>
        <dbReference type="ARBA" id="ARBA00010409"/>
    </source>
</evidence>
<dbReference type="Pfam" id="PF25150">
    <property type="entry name" value="TPR_Trm732"/>
    <property type="match status" value="1"/>
</dbReference>
<dbReference type="GO" id="GO:0005829">
    <property type="term" value="C:cytosol"/>
    <property type="evidence" value="ECO:0007669"/>
    <property type="project" value="TreeGrafter"/>
</dbReference>
<evidence type="ECO:0000259" key="3">
    <source>
        <dbReference type="Pfam" id="PF10350"/>
    </source>
</evidence>
<dbReference type="PANTHER" id="PTHR14387">
    <property type="entry name" value="THADA/DEATH RECEPTOR INTERACTING PROTEIN"/>
    <property type="match status" value="1"/>
</dbReference>
<dbReference type="OrthoDB" id="73997at2759"/>
<dbReference type="SUPFAM" id="SSF48371">
    <property type="entry name" value="ARM repeat"/>
    <property type="match status" value="1"/>
</dbReference>
<comment type="similarity">
    <text evidence="1">Belongs to the THADA family.</text>
</comment>